<dbReference type="AlphaFoldDB" id="A0A5A7P0Q3"/>
<sequence>MKISPPHSDSLMMQWTRWKWITMKRGWLSPTLKSFPDLPRGNRIKTASAIIDNLFGVISRRDHTAVGGLVTCIAEHFSLELHERKVIGRVAHLDVKMLEYIGALTREAGTHNWMVSTTEKLHFPNPSFIDLSVTTNVKMQHVDFPEQPEQIPQEQPQEEQVPAEQQQSLARPSDSDPSASDVHRKLELMRVEHAATQARVEELELGPSHLCHSSCLPHALGCHS</sequence>
<feature type="compositionally biased region" description="Low complexity" evidence="1">
    <location>
        <begin position="148"/>
        <end position="180"/>
    </location>
</feature>
<evidence type="ECO:0000313" key="3">
    <source>
        <dbReference type="Proteomes" id="UP000325081"/>
    </source>
</evidence>
<comment type="caution">
    <text evidence="2">The sequence shown here is derived from an EMBL/GenBank/DDBJ whole genome shotgun (WGS) entry which is preliminary data.</text>
</comment>
<organism evidence="2 3">
    <name type="scientific">Striga asiatica</name>
    <name type="common">Asiatic witchweed</name>
    <name type="synonym">Buchnera asiatica</name>
    <dbReference type="NCBI Taxonomy" id="4170"/>
    <lineage>
        <taxon>Eukaryota</taxon>
        <taxon>Viridiplantae</taxon>
        <taxon>Streptophyta</taxon>
        <taxon>Embryophyta</taxon>
        <taxon>Tracheophyta</taxon>
        <taxon>Spermatophyta</taxon>
        <taxon>Magnoliopsida</taxon>
        <taxon>eudicotyledons</taxon>
        <taxon>Gunneridae</taxon>
        <taxon>Pentapetalae</taxon>
        <taxon>asterids</taxon>
        <taxon>lamiids</taxon>
        <taxon>Lamiales</taxon>
        <taxon>Orobanchaceae</taxon>
        <taxon>Buchnereae</taxon>
        <taxon>Striga</taxon>
    </lineage>
</organism>
<evidence type="ECO:0000313" key="2">
    <source>
        <dbReference type="EMBL" id="GER26356.1"/>
    </source>
</evidence>
<name>A0A5A7P0Q3_STRAF</name>
<feature type="region of interest" description="Disordered" evidence="1">
    <location>
        <begin position="148"/>
        <end position="181"/>
    </location>
</feature>
<reference evidence="3" key="1">
    <citation type="journal article" date="2019" name="Curr. Biol.">
        <title>Genome Sequence of Striga asiatica Provides Insight into the Evolution of Plant Parasitism.</title>
        <authorList>
            <person name="Yoshida S."/>
            <person name="Kim S."/>
            <person name="Wafula E.K."/>
            <person name="Tanskanen J."/>
            <person name="Kim Y.M."/>
            <person name="Honaas L."/>
            <person name="Yang Z."/>
            <person name="Spallek T."/>
            <person name="Conn C.E."/>
            <person name="Ichihashi Y."/>
            <person name="Cheong K."/>
            <person name="Cui S."/>
            <person name="Der J.P."/>
            <person name="Gundlach H."/>
            <person name="Jiao Y."/>
            <person name="Hori C."/>
            <person name="Ishida J.K."/>
            <person name="Kasahara H."/>
            <person name="Kiba T."/>
            <person name="Kim M.S."/>
            <person name="Koo N."/>
            <person name="Laohavisit A."/>
            <person name="Lee Y.H."/>
            <person name="Lumba S."/>
            <person name="McCourt P."/>
            <person name="Mortimer J.C."/>
            <person name="Mutuku J.M."/>
            <person name="Nomura T."/>
            <person name="Sasaki-Sekimoto Y."/>
            <person name="Seto Y."/>
            <person name="Wang Y."/>
            <person name="Wakatake T."/>
            <person name="Sakakibara H."/>
            <person name="Demura T."/>
            <person name="Yamaguchi S."/>
            <person name="Yoneyama K."/>
            <person name="Manabe R.I."/>
            <person name="Nelson D.C."/>
            <person name="Schulman A.H."/>
            <person name="Timko M.P."/>
            <person name="dePamphilis C.W."/>
            <person name="Choi D."/>
            <person name="Shirasu K."/>
        </authorList>
    </citation>
    <scope>NUCLEOTIDE SEQUENCE [LARGE SCALE GENOMIC DNA]</scope>
    <source>
        <strain evidence="3">cv. UVA1</strain>
    </source>
</reference>
<accession>A0A5A7P0Q3</accession>
<dbReference type="Proteomes" id="UP000325081">
    <property type="component" value="Unassembled WGS sequence"/>
</dbReference>
<gene>
    <name evidence="2" type="ORF">STAS_02004</name>
</gene>
<keyword evidence="3" id="KW-1185">Reference proteome</keyword>
<protein>
    <submittedName>
        <fullName evidence="2">GPI transamidase subunit PIG-U</fullName>
    </submittedName>
</protein>
<proteinExistence type="predicted"/>
<evidence type="ECO:0000256" key="1">
    <source>
        <dbReference type="SAM" id="MobiDB-lite"/>
    </source>
</evidence>
<dbReference type="EMBL" id="BKCP01001113">
    <property type="protein sequence ID" value="GER26356.1"/>
    <property type="molecule type" value="Genomic_DNA"/>
</dbReference>